<dbReference type="PROSITE" id="PS51000">
    <property type="entry name" value="HTH_DEOR_2"/>
    <property type="match status" value="1"/>
</dbReference>
<feature type="domain" description="HTH deoR-type" evidence="3">
    <location>
        <begin position="2"/>
        <end position="60"/>
    </location>
</feature>
<dbReference type="Pfam" id="PF13280">
    <property type="entry name" value="WYL"/>
    <property type="match status" value="1"/>
</dbReference>
<evidence type="ECO:0000313" key="4">
    <source>
        <dbReference type="EMBL" id="MCQ4838503.1"/>
    </source>
</evidence>
<keyword evidence="1" id="KW-0805">Transcription regulation</keyword>
<protein>
    <submittedName>
        <fullName evidence="4">YafY family transcriptional regulator</fullName>
    </submittedName>
</protein>
<reference evidence="4 5" key="1">
    <citation type="submission" date="2022-06" db="EMBL/GenBank/DDBJ databases">
        <title>Isolation of gut microbiota from human fecal samples.</title>
        <authorList>
            <person name="Pamer E.G."/>
            <person name="Barat B."/>
            <person name="Waligurski E."/>
            <person name="Medina S."/>
            <person name="Paddock L."/>
            <person name="Mostad J."/>
        </authorList>
    </citation>
    <scope>NUCLEOTIDE SEQUENCE [LARGE SCALE GENOMIC DNA]</scope>
    <source>
        <strain evidence="4 5">DFI.9.73</strain>
    </source>
</reference>
<dbReference type="InterPro" id="IPR001034">
    <property type="entry name" value="DeoR_HTH"/>
</dbReference>
<keyword evidence="5" id="KW-1185">Reference proteome</keyword>
<dbReference type="RefSeq" id="WP_066865130.1">
    <property type="nucleotide sequence ID" value="NZ_CABKVV010000014.1"/>
</dbReference>
<evidence type="ECO:0000256" key="1">
    <source>
        <dbReference type="ARBA" id="ARBA00023015"/>
    </source>
</evidence>
<dbReference type="PANTHER" id="PTHR34580:SF1">
    <property type="entry name" value="PROTEIN PAFC"/>
    <property type="match status" value="1"/>
</dbReference>
<gene>
    <name evidence="4" type="ORF">NE695_01070</name>
</gene>
<sequence>MQISRLFEIVYLLLERRSVTARELAERFEVSPRTIYRDVDALAQAGIPVYADRGQGGGIRLMEQFVLNKSLLSVKERRELLASVQGMQAVREEEVQPLLEKLSSLFGAEREDWIEVDFSPWTSSGELGKYFQLLKEAILNRQVVCFSYSAANGSTVERTAEPHRLFFRGYDWYLLAWCRIRSDFRYFKLTRMRGLATLPEHFEKRNIPERESAYEQPDSQIELTVRASPRMAYRVYDEFPPDFWEKEENGSFLIRFAMPQNEWLYSYLLGYGPELEVIAPPQVREELLERAEKILKNYKS</sequence>
<comment type="caution">
    <text evidence="4">The sequence shown here is derived from an EMBL/GenBank/DDBJ whole genome shotgun (WGS) entry which is preliminary data.</text>
</comment>
<dbReference type="InterPro" id="IPR036390">
    <property type="entry name" value="WH_DNA-bd_sf"/>
</dbReference>
<dbReference type="InterPro" id="IPR036388">
    <property type="entry name" value="WH-like_DNA-bd_sf"/>
</dbReference>
<proteinExistence type="predicted"/>
<dbReference type="EMBL" id="JANFZH010000002">
    <property type="protein sequence ID" value="MCQ4838503.1"/>
    <property type="molecule type" value="Genomic_DNA"/>
</dbReference>
<dbReference type="PIRSF" id="PIRSF016838">
    <property type="entry name" value="PafC"/>
    <property type="match status" value="1"/>
</dbReference>
<dbReference type="InterPro" id="IPR028349">
    <property type="entry name" value="PafC-like"/>
</dbReference>
<evidence type="ECO:0000313" key="5">
    <source>
        <dbReference type="Proteomes" id="UP001524473"/>
    </source>
</evidence>
<dbReference type="InterPro" id="IPR057727">
    <property type="entry name" value="WCX_dom"/>
</dbReference>
<keyword evidence="2" id="KW-0804">Transcription</keyword>
<name>A0ABT1RV21_9FIRM</name>
<dbReference type="InterPro" id="IPR026881">
    <property type="entry name" value="WYL_dom"/>
</dbReference>
<dbReference type="Gene3D" id="1.10.10.10">
    <property type="entry name" value="Winged helix-like DNA-binding domain superfamily/Winged helix DNA-binding domain"/>
    <property type="match status" value="1"/>
</dbReference>
<dbReference type="InterPro" id="IPR051534">
    <property type="entry name" value="CBASS_pafABC_assoc_protein"/>
</dbReference>
<dbReference type="PROSITE" id="PS52050">
    <property type="entry name" value="WYL"/>
    <property type="match status" value="1"/>
</dbReference>
<dbReference type="SUPFAM" id="SSF46785">
    <property type="entry name" value="Winged helix' DNA-binding domain"/>
    <property type="match status" value="1"/>
</dbReference>
<dbReference type="PANTHER" id="PTHR34580">
    <property type="match status" value="1"/>
</dbReference>
<dbReference type="Pfam" id="PF08279">
    <property type="entry name" value="HTH_11"/>
    <property type="match status" value="1"/>
</dbReference>
<dbReference type="InterPro" id="IPR013196">
    <property type="entry name" value="HTH_11"/>
</dbReference>
<dbReference type="SMART" id="SM00420">
    <property type="entry name" value="HTH_DEOR"/>
    <property type="match status" value="1"/>
</dbReference>
<dbReference type="Proteomes" id="UP001524473">
    <property type="component" value="Unassembled WGS sequence"/>
</dbReference>
<evidence type="ECO:0000256" key="2">
    <source>
        <dbReference type="ARBA" id="ARBA00023163"/>
    </source>
</evidence>
<accession>A0ABT1RV21</accession>
<dbReference type="GeneID" id="90532821"/>
<organism evidence="4 5">
    <name type="scientific">Neglectibacter timonensis</name>
    <dbReference type="NCBI Taxonomy" id="1776382"/>
    <lineage>
        <taxon>Bacteria</taxon>
        <taxon>Bacillati</taxon>
        <taxon>Bacillota</taxon>
        <taxon>Clostridia</taxon>
        <taxon>Eubacteriales</taxon>
        <taxon>Oscillospiraceae</taxon>
        <taxon>Neglectibacter</taxon>
    </lineage>
</organism>
<dbReference type="Pfam" id="PF25583">
    <property type="entry name" value="WCX"/>
    <property type="match status" value="1"/>
</dbReference>
<evidence type="ECO:0000259" key="3">
    <source>
        <dbReference type="PROSITE" id="PS51000"/>
    </source>
</evidence>